<keyword evidence="10" id="KW-0067">ATP-binding</keyword>
<feature type="domain" description="Histidine kinase" evidence="15">
    <location>
        <begin position="474"/>
        <end position="578"/>
    </location>
</feature>
<evidence type="ECO:0000256" key="1">
    <source>
        <dbReference type="ARBA" id="ARBA00000085"/>
    </source>
</evidence>
<dbReference type="Pfam" id="PF06580">
    <property type="entry name" value="His_kinase"/>
    <property type="match status" value="1"/>
</dbReference>
<accession>A0ABS4JA74</accession>
<evidence type="ECO:0000259" key="15">
    <source>
        <dbReference type="PROSITE" id="PS50109"/>
    </source>
</evidence>
<feature type="transmembrane region" description="Helical" evidence="14">
    <location>
        <begin position="20"/>
        <end position="45"/>
    </location>
</feature>
<keyword evidence="5" id="KW-0597">Phosphoprotein</keyword>
<comment type="caution">
    <text evidence="17">The sequence shown here is derived from an EMBL/GenBank/DDBJ whole genome shotgun (WGS) entry which is preliminary data.</text>
</comment>
<keyword evidence="11 14" id="KW-1133">Transmembrane helix</keyword>
<evidence type="ECO:0000256" key="9">
    <source>
        <dbReference type="ARBA" id="ARBA00022777"/>
    </source>
</evidence>
<dbReference type="Gene3D" id="6.10.340.10">
    <property type="match status" value="1"/>
</dbReference>
<feature type="domain" description="HAMP" evidence="16">
    <location>
        <begin position="313"/>
        <end position="365"/>
    </location>
</feature>
<evidence type="ECO:0000256" key="13">
    <source>
        <dbReference type="ARBA" id="ARBA00023136"/>
    </source>
</evidence>
<dbReference type="Gene3D" id="3.30.565.10">
    <property type="entry name" value="Histidine kinase-like ATPase, C-terminal domain"/>
    <property type="match status" value="1"/>
</dbReference>
<evidence type="ECO:0000256" key="3">
    <source>
        <dbReference type="ARBA" id="ARBA00012438"/>
    </source>
</evidence>
<dbReference type="EC" id="2.7.13.3" evidence="3"/>
<dbReference type="PROSITE" id="PS50885">
    <property type="entry name" value="HAMP"/>
    <property type="match status" value="1"/>
</dbReference>
<protein>
    <recommendedName>
        <fullName evidence="3">histidine kinase</fullName>
        <ecNumber evidence="3">2.7.13.3</ecNumber>
    </recommendedName>
</protein>
<evidence type="ECO:0000256" key="2">
    <source>
        <dbReference type="ARBA" id="ARBA00004651"/>
    </source>
</evidence>
<dbReference type="InterPro" id="IPR004358">
    <property type="entry name" value="Sig_transdc_His_kin-like_C"/>
</dbReference>
<dbReference type="InterPro" id="IPR036890">
    <property type="entry name" value="HATPase_C_sf"/>
</dbReference>
<evidence type="ECO:0000313" key="18">
    <source>
        <dbReference type="Proteomes" id="UP001519287"/>
    </source>
</evidence>
<sequence length="589" mass="68550">MTLPDQFSVQAYKWFHLLKIKLIAVLLLSSMIPLLLIGFISYFSFYSLVDSKIQNGILHNLKQVRFSLENMFSNLNHVSQQLAFDGRVGRTIYDYLTNDNLYEKKSRAQEIEDELNLIGSTNPNIGLLFYYFADTKEFMFQNYQVRPGFEMSKLPVFSNFYGITYHGPHQTMNNQDDHYVLSISREMNVAGLDRLYIYMESNNKFTGAIFHDAQYGMKAAHLLIDNKGKIAYSEIPDDFPVGMDYVSQFGTGVTAKSKGYYHFNDQGNQGWKIAVVIPENIYDREMRSFFLKYMLLACGALLFSLLLSWIIWRTVYRPLKRMRKEIQMMANSQFHSPLKLTRVLEFDLLLNQFHEMRQKTWNLITSIEEKEQAKARLEVEKMRMQINPHFVHNTLDTVRWLARMNGQDEIDRLISSLNKVIYYNLGKEEMVTIREELEALQDYVMLQGIRYNFRFDIHIRAADHVLETRIPRFILQPLVENALYHGIGDDGIIEIEVVHEENARVSIQISDNGAGMTEAEISRVFDTENQERKSIGMGIGIAYVLHMLKYRYGDDARLQVMSEAGSGTKINLQLPIGHKELNKHESIDR</sequence>
<evidence type="ECO:0000313" key="17">
    <source>
        <dbReference type="EMBL" id="MBP1995996.1"/>
    </source>
</evidence>
<keyword evidence="4" id="KW-1003">Cell membrane</keyword>
<dbReference type="SMART" id="SM00387">
    <property type="entry name" value="HATPase_c"/>
    <property type="match status" value="1"/>
</dbReference>
<dbReference type="Proteomes" id="UP001519287">
    <property type="component" value="Unassembled WGS sequence"/>
</dbReference>
<dbReference type="PANTHER" id="PTHR34220:SF11">
    <property type="entry name" value="SENSOR PROTEIN KINASE HPTS"/>
    <property type="match status" value="1"/>
</dbReference>
<gene>
    <name evidence="17" type="ORF">J2Z66_007640</name>
</gene>
<dbReference type="InterPro" id="IPR010559">
    <property type="entry name" value="Sig_transdc_His_kin_internal"/>
</dbReference>
<dbReference type="Pfam" id="PF00672">
    <property type="entry name" value="HAMP"/>
    <property type="match status" value="1"/>
</dbReference>
<reference evidence="17 18" key="1">
    <citation type="submission" date="2021-03" db="EMBL/GenBank/DDBJ databases">
        <title>Genomic Encyclopedia of Type Strains, Phase IV (KMG-IV): sequencing the most valuable type-strain genomes for metagenomic binning, comparative biology and taxonomic classification.</title>
        <authorList>
            <person name="Goeker M."/>
        </authorList>
    </citation>
    <scope>NUCLEOTIDE SEQUENCE [LARGE SCALE GENOMIC DNA]</scope>
    <source>
        <strain evidence="17 18">DSM 26048</strain>
    </source>
</reference>
<keyword evidence="6 17" id="KW-0808">Transferase</keyword>
<evidence type="ECO:0000256" key="4">
    <source>
        <dbReference type="ARBA" id="ARBA00022475"/>
    </source>
</evidence>
<keyword evidence="18" id="KW-1185">Reference proteome</keyword>
<evidence type="ECO:0000256" key="7">
    <source>
        <dbReference type="ARBA" id="ARBA00022692"/>
    </source>
</evidence>
<evidence type="ECO:0000256" key="12">
    <source>
        <dbReference type="ARBA" id="ARBA00023012"/>
    </source>
</evidence>
<evidence type="ECO:0000256" key="10">
    <source>
        <dbReference type="ARBA" id="ARBA00022840"/>
    </source>
</evidence>
<dbReference type="RefSeq" id="WP_209978021.1">
    <property type="nucleotide sequence ID" value="NZ_JAGGLB010000042.1"/>
</dbReference>
<name>A0ABS4JA74_9BACL</name>
<evidence type="ECO:0000256" key="6">
    <source>
        <dbReference type="ARBA" id="ARBA00022679"/>
    </source>
</evidence>
<dbReference type="InterPro" id="IPR003660">
    <property type="entry name" value="HAMP_dom"/>
</dbReference>
<comment type="subcellular location">
    <subcellularLocation>
        <location evidence="2">Cell membrane</location>
        <topology evidence="2">Multi-pass membrane protein</topology>
    </subcellularLocation>
</comment>
<keyword evidence="9 17" id="KW-0418">Kinase</keyword>
<keyword evidence="13 14" id="KW-0472">Membrane</keyword>
<dbReference type="Pfam" id="PF02518">
    <property type="entry name" value="HATPase_c"/>
    <property type="match status" value="1"/>
</dbReference>
<dbReference type="PROSITE" id="PS50109">
    <property type="entry name" value="HIS_KIN"/>
    <property type="match status" value="1"/>
</dbReference>
<evidence type="ECO:0000256" key="11">
    <source>
        <dbReference type="ARBA" id="ARBA00022989"/>
    </source>
</evidence>
<dbReference type="InterPro" id="IPR050640">
    <property type="entry name" value="Bact_2-comp_sensor_kinase"/>
</dbReference>
<evidence type="ECO:0000256" key="8">
    <source>
        <dbReference type="ARBA" id="ARBA00022741"/>
    </source>
</evidence>
<dbReference type="EMBL" id="JAGGLB010000042">
    <property type="protein sequence ID" value="MBP1995996.1"/>
    <property type="molecule type" value="Genomic_DNA"/>
</dbReference>
<dbReference type="PRINTS" id="PR00344">
    <property type="entry name" value="BCTRLSENSOR"/>
</dbReference>
<dbReference type="InterPro" id="IPR005467">
    <property type="entry name" value="His_kinase_dom"/>
</dbReference>
<feature type="transmembrane region" description="Helical" evidence="14">
    <location>
        <begin position="293"/>
        <end position="312"/>
    </location>
</feature>
<proteinExistence type="predicted"/>
<dbReference type="GO" id="GO:0004673">
    <property type="term" value="F:protein histidine kinase activity"/>
    <property type="evidence" value="ECO:0007669"/>
    <property type="project" value="UniProtKB-EC"/>
</dbReference>
<evidence type="ECO:0000256" key="14">
    <source>
        <dbReference type="SAM" id="Phobius"/>
    </source>
</evidence>
<evidence type="ECO:0000256" key="5">
    <source>
        <dbReference type="ARBA" id="ARBA00022553"/>
    </source>
</evidence>
<keyword evidence="8" id="KW-0547">Nucleotide-binding</keyword>
<organism evidence="17 18">
    <name type="scientific">Paenibacillus eucommiae</name>
    <dbReference type="NCBI Taxonomy" id="1355755"/>
    <lineage>
        <taxon>Bacteria</taxon>
        <taxon>Bacillati</taxon>
        <taxon>Bacillota</taxon>
        <taxon>Bacilli</taxon>
        <taxon>Bacillales</taxon>
        <taxon>Paenibacillaceae</taxon>
        <taxon>Paenibacillus</taxon>
    </lineage>
</organism>
<dbReference type="SUPFAM" id="SSF55874">
    <property type="entry name" value="ATPase domain of HSP90 chaperone/DNA topoisomerase II/histidine kinase"/>
    <property type="match status" value="1"/>
</dbReference>
<keyword evidence="7 14" id="KW-0812">Transmembrane</keyword>
<dbReference type="PANTHER" id="PTHR34220">
    <property type="entry name" value="SENSOR HISTIDINE KINASE YPDA"/>
    <property type="match status" value="1"/>
</dbReference>
<comment type="catalytic activity">
    <reaction evidence="1">
        <text>ATP + protein L-histidine = ADP + protein N-phospho-L-histidine.</text>
        <dbReference type="EC" id="2.7.13.3"/>
    </reaction>
</comment>
<dbReference type="InterPro" id="IPR003594">
    <property type="entry name" value="HATPase_dom"/>
</dbReference>
<keyword evidence="12" id="KW-0902">Two-component regulatory system</keyword>
<evidence type="ECO:0000259" key="16">
    <source>
        <dbReference type="PROSITE" id="PS50885"/>
    </source>
</evidence>